<gene>
    <name evidence="1" type="primary">52</name>
    <name evidence="1" type="ORF">SEA_PRIAMO_52</name>
</gene>
<dbReference type="EMBL" id="MH155876">
    <property type="protein sequence ID" value="AWN05815.1"/>
    <property type="molecule type" value="Genomic_DNA"/>
</dbReference>
<dbReference type="KEGG" id="vg:64869160"/>
<evidence type="ECO:0000313" key="2">
    <source>
        <dbReference type="Proteomes" id="UP000246233"/>
    </source>
</evidence>
<evidence type="ECO:0000313" key="1">
    <source>
        <dbReference type="EMBL" id="AWN05815.1"/>
    </source>
</evidence>
<name>A0A2U8UQ91_9CAUD</name>
<sequence>MFKIKAELAGGRTVTADQASHWDIDAGLITVCGKKRTAVFPKGQLVLMTIEEV</sequence>
<keyword evidence="2" id="KW-1185">Reference proteome</keyword>
<reference evidence="2" key="1">
    <citation type="submission" date="2018-04" db="EMBL/GenBank/DDBJ databases">
        <authorList>
            <person name="Gomez-Rosado J.O."/>
            <person name="Gonzalez-Garcia E.M."/>
            <person name="Gonzalez-Leon M.A."/>
            <person name="Gonzalez-Rodriguez J."/>
            <person name="Gonzalez-Santos L.I."/>
            <person name="Goveo-Rivera I.A."/>
            <person name="Gutierrez-Silva J.C."/>
            <person name="Issa-Mahmud S."/>
            <person name="Lopez-Llera J.N."/>
            <person name="Marrero-Visalden G."/>
            <person name="Muyet-Blasini E."/>
            <person name="Ortiz-Torres X.D."/>
            <person name="Palacios-Vallejo J.G."/>
            <person name="Pichardo-Gonzalez P.A."/>
            <person name="Pou-Acosta P.M."/>
            <person name="Velez-Velazquez R.M."/>
            <person name="Fernandez-Martinez M."/>
            <person name="Maldonado-Vazquez N."/>
            <person name="Rubin M."/>
            <person name="Vazquez E."/>
            <person name="Garlena R.A."/>
            <person name="Russell D.A."/>
            <person name="Pope W.H."/>
            <person name="Jacobs-Sera D."/>
            <person name="Hatfull G.F."/>
        </authorList>
    </citation>
    <scope>NUCLEOTIDE SEQUENCE [LARGE SCALE GENOMIC DNA]</scope>
</reference>
<proteinExistence type="predicted"/>
<dbReference type="GeneID" id="64869160"/>
<protein>
    <submittedName>
        <fullName evidence="1">Uncharacterized protein</fullName>
    </submittedName>
</protein>
<organism evidence="1 2">
    <name type="scientific">Mycobacterium phage Priamo</name>
    <dbReference type="NCBI Taxonomy" id="2182403"/>
    <lineage>
        <taxon>Viruses</taxon>
        <taxon>Duplodnaviria</taxon>
        <taxon>Heunggongvirae</taxon>
        <taxon>Uroviricota</taxon>
        <taxon>Caudoviricetes</taxon>
        <taxon>Gladiatorvirus</taxon>
        <taxon>Gladiatorvirus priamo</taxon>
    </lineage>
</organism>
<dbReference type="RefSeq" id="YP_010061276.1">
    <property type="nucleotide sequence ID" value="NC_054781.1"/>
</dbReference>
<accession>A0A2U8UQ91</accession>
<dbReference type="Proteomes" id="UP000246233">
    <property type="component" value="Segment"/>
</dbReference>